<keyword evidence="2" id="KW-1185">Reference proteome</keyword>
<gene>
    <name evidence="1" type="ORF">V8P97_01335</name>
</gene>
<organism evidence="1 2">
    <name type="scientific">Bifidobacterium favimelis</name>
    <dbReference type="NCBI Taxonomy" id="3122979"/>
    <lineage>
        <taxon>Bacteria</taxon>
        <taxon>Bacillati</taxon>
        <taxon>Actinomycetota</taxon>
        <taxon>Actinomycetes</taxon>
        <taxon>Bifidobacteriales</taxon>
        <taxon>Bifidobacteriaceae</taxon>
        <taxon>Bifidobacterium</taxon>
    </lineage>
</organism>
<proteinExistence type="predicted"/>
<evidence type="ECO:0000313" key="1">
    <source>
        <dbReference type="EMBL" id="MEK0306121.1"/>
    </source>
</evidence>
<name>A0ABU8ZLK3_9BIFI</name>
<comment type="caution">
    <text evidence="1">The sequence shown here is derived from an EMBL/GenBank/DDBJ whole genome shotgun (WGS) entry which is preliminary data.</text>
</comment>
<accession>A0ABU8ZLK3</accession>
<sequence length="97" mass="10363">MKKYDLTGDGDKVTISAKKKGTVYLLAMRPDLRKVDAGRCTVDGKAMRSSSSDLNYPAGQGKNFFAFAESSIVGGDHELACTQSEGTRLLVLFAPAS</sequence>
<protein>
    <submittedName>
        <fullName evidence="1">Uncharacterized protein</fullName>
    </submittedName>
</protein>
<dbReference type="RefSeq" id="WP_340486120.1">
    <property type="nucleotide sequence ID" value="NZ_JBANDZ010000001.1"/>
</dbReference>
<dbReference type="Proteomes" id="UP001373159">
    <property type="component" value="Unassembled WGS sequence"/>
</dbReference>
<reference evidence="1 2" key="1">
    <citation type="submission" date="2024-02" db="EMBL/GenBank/DDBJ databases">
        <title>Bifidobacterium honeyensis sp. nov., isolated from the comb honey.</title>
        <authorList>
            <person name="Liu W."/>
            <person name="Li Y."/>
        </authorList>
    </citation>
    <scope>NUCLEOTIDE SEQUENCE [LARGE SCALE GENOMIC DNA]</scope>
    <source>
        <strain evidence="1 2">IMAU50988</strain>
    </source>
</reference>
<dbReference type="EMBL" id="JBANBB010000001">
    <property type="protein sequence ID" value="MEK0306121.1"/>
    <property type="molecule type" value="Genomic_DNA"/>
</dbReference>
<evidence type="ECO:0000313" key="2">
    <source>
        <dbReference type="Proteomes" id="UP001373159"/>
    </source>
</evidence>